<reference evidence="2 3" key="1">
    <citation type="submission" date="2018-10" db="EMBL/GenBank/DDBJ databases">
        <title>Draft genome of Cortibacter populi DSM10536.</title>
        <authorList>
            <person name="Bernier A.-M."/>
            <person name="Bernard K."/>
        </authorList>
    </citation>
    <scope>NUCLEOTIDE SEQUENCE [LARGE SCALE GENOMIC DNA]</scope>
    <source>
        <strain evidence="2 3">DSM 105136</strain>
    </source>
</reference>
<accession>A0A3M6QYX8</accession>
<dbReference type="Proteomes" id="UP000278006">
    <property type="component" value="Unassembled WGS sequence"/>
</dbReference>
<name>A0A3M6QYX8_9BURK</name>
<evidence type="ECO:0000256" key="1">
    <source>
        <dbReference type="SAM" id="Coils"/>
    </source>
</evidence>
<protein>
    <submittedName>
        <fullName evidence="2">Uncharacterized protein</fullName>
    </submittedName>
</protein>
<sequence>MRDLVAASRAVPGLQIAFMLHVRKESGYTFLRWRERGVSKRHLSFEDAAEVWANYSGDLRHWCEVASSQAKVLNDEHKQCREELRSLREKIGENPAPVLPRSPLAGWR</sequence>
<comment type="caution">
    <text evidence="2">The sequence shown here is derived from an EMBL/GenBank/DDBJ whole genome shotgun (WGS) entry which is preliminary data.</text>
</comment>
<feature type="coiled-coil region" evidence="1">
    <location>
        <begin position="63"/>
        <end position="90"/>
    </location>
</feature>
<organism evidence="2 3">
    <name type="scientific">Corticibacter populi</name>
    <dbReference type="NCBI Taxonomy" id="1550736"/>
    <lineage>
        <taxon>Bacteria</taxon>
        <taxon>Pseudomonadati</taxon>
        <taxon>Pseudomonadota</taxon>
        <taxon>Betaproteobacteria</taxon>
        <taxon>Burkholderiales</taxon>
        <taxon>Comamonadaceae</taxon>
        <taxon>Corticibacter</taxon>
    </lineage>
</organism>
<gene>
    <name evidence="2" type="ORF">D8I35_03710</name>
</gene>
<dbReference type="RefSeq" id="WP_122226350.1">
    <property type="nucleotide sequence ID" value="NZ_RDQO01000001.1"/>
</dbReference>
<keyword evidence="3" id="KW-1185">Reference proteome</keyword>
<evidence type="ECO:0000313" key="2">
    <source>
        <dbReference type="EMBL" id="RMX08226.1"/>
    </source>
</evidence>
<dbReference type="AlphaFoldDB" id="A0A3M6QYX8"/>
<proteinExistence type="predicted"/>
<evidence type="ECO:0000313" key="3">
    <source>
        <dbReference type="Proteomes" id="UP000278006"/>
    </source>
</evidence>
<dbReference type="EMBL" id="RDQO01000001">
    <property type="protein sequence ID" value="RMX08226.1"/>
    <property type="molecule type" value="Genomic_DNA"/>
</dbReference>
<keyword evidence="1" id="KW-0175">Coiled coil</keyword>